<evidence type="ECO:0000313" key="2">
    <source>
        <dbReference type="Proteomes" id="UP000198517"/>
    </source>
</evidence>
<dbReference type="EMBL" id="FNAS01000030">
    <property type="protein sequence ID" value="SDE80168.1"/>
    <property type="molecule type" value="Genomic_DNA"/>
</dbReference>
<dbReference type="AlphaFoldDB" id="A0A1G7FWA6"/>
<sequence length="124" mass="14547">NPNLYNRLGFCIFAVMSNLPQSKGRNTELIRYRNEKLAARFYYYSFILGLKFSRCLEHLILEFDLSESRICDLISDYAAYISNLEYRNIGISQLKQTYPFMVWTPPASSYKSNARQLSLDLFSE</sequence>
<reference evidence="1 2" key="1">
    <citation type="submission" date="2016-10" db="EMBL/GenBank/DDBJ databases">
        <authorList>
            <person name="de Groot N.N."/>
        </authorList>
    </citation>
    <scope>NUCLEOTIDE SEQUENCE [LARGE SCALE GENOMIC DNA]</scope>
    <source>
        <strain evidence="1 2">DSM 24015</strain>
    </source>
</reference>
<organism evidence="1 2">
    <name type="scientific">Riemerella columbipharyngis</name>
    <dbReference type="NCBI Taxonomy" id="1071918"/>
    <lineage>
        <taxon>Bacteria</taxon>
        <taxon>Pseudomonadati</taxon>
        <taxon>Bacteroidota</taxon>
        <taxon>Flavobacteriia</taxon>
        <taxon>Flavobacteriales</taxon>
        <taxon>Weeksellaceae</taxon>
        <taxon>Riemerella</taxon>
    </lineage>
</organism>
<gene>
    <name evidence="1" type="ORF">SAMN05421544_1301</name>
</gene>
<keyword evidence="2" id="KW-1185">Reference proteome</keyword>
<dbReference type="Proteomes" id="UP000198517">
    <property type="component" value="Unassembled WGS sequence"/>
</dbReference>
<name>A0A1G7FWA6_9FLAO</name>
<feature type="non-terminal residue" evidence="1">
    <location>
        <position position="1"/>
    </location>
</feature>
<dbReference type="RefSeq" id="WP_221403662.1">
    <property type="nucleotide sequence ID" value="NZ_FNAS01000030.1"/>
</dbReference>
<evidence type="ECO:0000313" key="1">
    <source>
        <dbReference type="EMBL" id="SDE80168.1"/>
    </source>
</evidence>
<protein>
    <submittedName>
        <fullName evidence="1">Uncharacterized protein</fullName>
    </submittedName>
</protein>
<proteinExistence type="predicted"/>
<accession>A0A1G7FWA6</accession>